<dbReference type="EC" id="2.4.-.-" evidence="3"/>
<accession>A0ABW4XF28</accession>
<keyword evidence="1" id="KW-1133">Transmembrane helix</keyword>
<dbReference type="GO" id="GO:0016757">
    <property type="term" value="F:glycosyltransferase activity"/>
    <property type="evidence" value="ECO:0007669"/>
    <property type="project" value="UniProtKB-KW"/>
</dbReference>
<feature type="domain" description="Glycosyltransferase 2-like" evidence="2">
    <location>
        <begin position="335"/>
        <end position="488"/>
    </location>
</feature>
<protein>
    <submittedName>
        <fullName evidence="3">Glycosyltransferase</fullName>
        <ecNumber evidence="3">2.4.-.-</ecNumber>
    </submittedName>
</protein>
<reference evidence="4" key="1">
    <citation type="journal article" date="2019" name="Int. J. Syst. Evol. Microbiol.">
        <title>The Global Catalogue of Microorganisms (GCM) 10K type strain sequencing project: providing services to taxonomists for standard genome sequencing and annotation.</title>
        <authorList>
            <consortium name="The Broad Institute Genomics Platform"/>
            <consortium name="The Broad Institute Genome Sequencing Center for Infectious Disease"/>
            <person name="Wu L."/>
            <person name="Ma J."/>
        </authorList>
    </citation>
    <scope>NUCLEOTIDE SEQUENCE [LARGE SCALE GENOMIC DNA]</scope>
    <source>
        <strain evidence="4">JCM 3338</strain>
    </source>
</reference>
<evidence type="ECO:0000313" key="3">
    <source>
        <dbReference type="EMBL" id="MFD2093371.1"/>
    </source>
</evidence>
<dbReference type="PANTHER" id="PTHR43685">
    <property type="entry name" value="GLYCOSYLTRANSFERASE"/>
    <property type="match status" value="1"/>
</dbReference>
<dbReference type="SUPFAM" id="SSF53448">
    <property type="entry name" value="Nucleotide-diphospho-sugar transferases"/>
    <property type="match status" value="1"/>
</dbReference>
<dbReference type="Pfam" id="PF00535">
    <property type="entry name" value="Glycos_transf_2"/>
    <property type="match status" value="1"/>
</dbReference>
<dbReference type="InterPro" id="IPR017853">
    <property type="entry name" value="GH"/>
</dbReference>
<evidence type="ECO:0000313" key="4">
    <source>
        <dbReference type="Proteomes" id="UP001597402"/>
    </source>
</evidence>
<keyword evidence="3" id="KW-0328">Glycosyltransferase</keyword>
<proteinExistence type="predicted"/>
<dbReference type="Proteomes" id="UP001597402">
    <property type="component" value="Unassembled WGS sequence"/>
</dbReference>
<dbReference type="Gene3D" id="3.20.20.80">
    <property type="entry name" value="Glycosidases"/>
    <property type="match status" value="1"/>
</dbReference>
<feature type="transmembrane region" description="Helical" evidence="1">
    <location>
        <begin position="773"/>
        <end position="802"/>
    </location>
</feature>
<dbReference type="EMBL" id="JBHUHP010000019">
    <property type="protein sequence ID" value="MFD2093371.1"/>
    <property type="molecule type" value="Genomic_DNA"/>
</dbReference>
<dbReference type="SUPFAM" id="SSF51445">
    <property type="entry name" value="(Trans)glycosidases"/>
    <property type="match status" value="1"/>
</dbReference>
<keyword evidence="1" id="KW-0812">Transmembrane</keyword>
<dbReference type="Gene3D" id="3.90.550.10">
    <property type="entry name" value="Spore Coat Polysaccharide Biosynthesis Protein SpsA, Chain A"/>
    <property type="match status" value="1"/>
</dbReference>
<dbReference type="RefSeq" id="WP_376878851.1">
    <property type="nucleotide sequence ID" value="NZ_JBHUHP010000019.1"/>
</dbReference>
<keyword evidence="3" id="KW-0808">Transferase</keyword>
<dbReference type="PANTHER" id="PTHR43685:SF3">
    <property type="entry name" value="SLR2126 PROTEIN"/>
    <property type="match status" value="1"/>
</dbReference>
<evidence type="ECO:0000259" key="2">
    <source>
        <dbReference type="Pfam" id="PF00535"/>
    </source>
</evidence>
<comment type="caution">
    <text evidence="3">The sequence shown here is derived from an EMBL/GenBank/DDBJ whole genome shotgun (WGS) entry which is preliminary data.</text>
</comment>
<dbReference type="InterPro" id="IPR029044">
    <property type="entry name" value="Nucleotide-diphossugar_trans"/>
</dbReference>
<dbReference type="InterPro" id="IPR050834">
    <property type="entry name" value="Glycosyltransf_2"/>
</dbReference>
<dbReference type="InterPro" id="IPR001173">
    <property type="entry name" value="Glyco_trans_2-like"/>
</dbReference>
<organism evidence="3 4">
    <name type="scientific">Blastococcus deserti</name>
    <dbReference type="NCBI Taxonomy" id="2259033"/>
    <lineage>
        <taxon>Bacteria</taxon>
        <taxon>Bacillati</taxon>
        <taxon>Actinomycetota</taxon>
        <taxon>Actinomycetes</taxon>
        <taxon>Geodermatophilales</taxon>
        <taxon>Geodermatophilaceae</taxon>
        <taxon>Blastococcus</taxon>
    </lineage>
</organism>
<keyword evidence="4" id="KW-1185">Reference proteome</keyword>
<gene>
    <name evidence="3" type="ORF">ACFSHS_17570</name>
</gene>
<evidence type="ECO:0000256" key="1">
    <source>
        <dbReference type="SAM" id="Phobius"/>
    </source>
</evidence>
<sequence>MTQEVQAAPVLPVPEGAATGATLHLPAGGTGFGARVRPDGRHLSVDGVPYRVRGVTYGSFRPRRDGDLFPEAPQIRRDLSAMAAVGLNTVRTYTVPPAELLDAAAEVGMRVLVGVHYDDWRQHGADHRVHRRVLDAGRRALDDAIERTVGLPQVLALSIGNEVPGDLVRLHGIRPVERVLSRLAAHVHAADPAALVTYSNFPTTEYLSIDGLDLASFNVFLEDPARLRAYLRHLQIVAGEIPLLVTELGLAGDLHGDAAQAASIEQQLRVVDETGCAGATVFAWTDEWGVAGEAVEGWGFGITRADRTPKAAVDVVRRWAGRSVRDLRERWPPLSVVVCAYNEARLLDECLRSLECLDYPDLEVVVCDDGSTDGTLEIARRYPFRTLALPHGGLSAARNAGARAARGEYVAYLDADAHCHPAWPYHLVLSMQDEGVVAAGGPNLPVPGADLVERAVAASPGGPVEVLVRDDRAEHVPGCNMAFRRESLLAVGGFDPAFTSAGDDVDVCWKLLDQGGQIAFAPAAQVRHHRRNTVRGYLRQQRNYGRSERMVASRHAHRFNRLGQARWAGSIYGGLRMLSSVLRPVVYHGPVGGAPYQTVVAPRAAWVFGWAAATLPLTVPPLVLGLGLAFLHPAWLGLCALGLGYLVGYTAAVAVAVRPARDEAHPWAWRALVTCLHVLQPLVRAWGRLRGPGLPVLPPPPPPGWTGDRLAWLMSLERALAESGCSVRFAGPTDPWDLQVSRGPVLAARLSTAVQWGWTPQARTRIVVRPARLLALTAAMAIVGLLAGTGWAGGLGALLLAADAAFLVPTTRRALRRTTLSALTPGS</sequence>
<keyword evidence="1" id="KW-0472">Membrane</keyword>
<feature type="transmembrane region" description="Helical" evidence="1">
    <location>
        <begin position="635"/>
        <end position="655"/>
    </location>
</feature>
<name>A0ABW4XF28_9ACTN</name>